<dbReference type="Pfam" id="PF02814">
    <property type="entry name" value="UreE_N"/>
    <property type="match status" value="1"/>
</dbReference>
<dbReference type="GO" id="GO:0065003">
    <property type="term" value="P:protein-containing complex assembly"/>
    <property type="evidence" value="ECO:0007669"/>
    <property type="project" value="InterPro"/>
</dbReference>
<dbReference type="GO" id="GO:0051082">
    <property type="term" value="F:unfolded protein binding"/>
    <property type="evidence" value="ECO:0007669"/>
    <property type="project" value="UniProtKB-UniRule"/>
</dbReference>
<keyword evidence="1 4" id="KW-0963">Cytoplasm</keyword>
<dbReference type="EMBL" id="JAJEPU010000012">
    <property type="protein sequence ID" value="MCC2164357.1"/>
    <property type="molecule type" value="Genomic_DNA"/>
</dbReference>
<comment type="function">
    <text evidence="4">Involved in urease metallocenter assembly. Binds nickel. Probably functions as a nickel donor during metallocenter assembly.</text>
</comment>
<name>A0AAE3DJQ4_9FIRM</name>
<dbReference type="SUPFAM" id="SSF69737">
    <property type="entry name" value="Urease metallochaperone UreE, C-terminal domain"/>
    <property type="match status" value="1"/>
</dbReference>
<keyword evidence="3 4" id="KW-0143">Chaperone</keyword>
<comment type="similarity">
    <text evidence="4">Belongs to the UreE family.</text>
</comment>
<dbReference type="SUPFAM" id="SSF69287">
    <property type="entry name" value="Urease metallochaperone UreE, N-terminal domain"/>
    <property type="match status" value="1"/>
</dbReference>
<dbReference type="InterPro" id="IPR036118">
    <property type="entry name" value="UreE_N_sf"/>
</dbReference>
<dbReference type="GO" id="GO:0019627">
    <property type="term" value="P:urea metabolic process"/>
    <property type="evidence" value="ECO:0007669"/>
    <property type="project" value="InterPro"/>
</dbReference>
<evidence type="ECO:0000313" key="6">
    <source>
        <dbReference type="EMBL" id="MCC2164357.1"/>
    </source>
</evidence>
<proteinExistence type="inferred from homology"/>
<dbReference type="SMART" id="SM00988">
    <property type="entry name" value="UreE_N"/>
    <property type="match status" value="1"/>
</dbReference>
<evidence type="ECO:0000313" key="7">
    <source>
        <dbReference type="Proteomes" id="UP001198962"/>
    </source>
</evidence>
<evidence type="ECO:0000256" key="2">
    <source>
        <dbReference type="ARBA" id="ARBA00022596"/>
    </source>
</evidence>
<dbReference type="GO" id="GO:0006457">
    <property type="term" value="P:protein folding"/>
    <property type="evidence" value="ECO:0007669"/>
    <property type="project" value="InterPro"/>
</dbReference>
<dbReference type="GO" id="GO:0005737">
    <property type="term" value="C:cytoplasm"/>
    <property type="evidence" value="ECO:0007669"/>
    <property type="project" value="UniProtKB-SubCell"/>
</dbReference>
<keyword evidence="2 4" id="KW-0533">Nickel</keyword>
<protein>
    <recommendedName>
        <fullName evidence="4">Urease accessory protein UreE</fullName>
    </recommendedName>
</protein>
<keyword evidence="7" id="KW-1185">Reference proteome</keyword>
<evidence type="ECO:0000256" key="1">
    <source>
        <dbReference type="ARBA" id="ARBA00022490"/>
    </source>
</evidence>
<evidence type="ECO:0000259" key="5">
    <source>
        <dbReference type="SMART" id="SM00988"/>
    </source>
</evidence>
<dbReference type="PIRSF" id="PIRSF036402">
    <property type="entry name" value="Ureas_acces_UreE"/>
    <property type="match status" value="1"/>
</dbReference>
<dbReference type="AlphaFoldDB" id="A0AAE3DJQ4"/>
<sequence length="162" mass="18393">MILCETVLGNLSDEKFSGETYKIDYVEIEWHEAYKRIHQKMTQSGREIGVRLGTEILTKGLRQGDVLWQDGNEVIAVDVPPCEVIVIHVDAHHPKMAHKVCFEIGNKHGALMWGEEDNEFITPYNEPTFQLLAKLHGVTVEKAVRKLDFDRAISSTVSSHTH</sequence>
<dbReference type="Proteomes" id="UP001198962">
    <property type="component" value="Unassembled WGS sequence"/>
</dbReference>
<comment type="caution">
    <text evidence="6">The sequence shown here is derived from an EMBL/GenBank/DDBJ whole genome shotgun (WGS) entry which is preliminary data.</text>
</comment>
<evidence type="ECO:0000256" key="4">
    <source>
        <dbReference type="HAMAP-Rule" id="MF_00822"/>
    </source>
</evidence>
<dbReference type="RefSeq" id="WP_308451020.1">
    <property type="nucleotide sequence ID" value="NZ_JAJEPU010000012.1"/>
</dbReference>
<dbReference type="HAMAP" id="MF_00822">
    <property type="entry name" value="UreE"/>
    <property type="match status" value="1"/>
</dbReference>
<feature type="domain" description="UreE urease accessory N-terminal" evidence="5">
    <location>
        <begin position="7"/>
        <end position="75"/>
    </location>
</feature>
<dbReference type="Gene3D" id="3.30.70.790">
    <property type="entry name" value="UreE, C-terminal domain"/>
    <property type="match status" value="1"/>
</dbReference>
<dbReference type="Gene3D" id="2.60.260.20">
    <property type="entry name" value="Urease metallochaperone UreE, N-terminal domain"/>
    <property type="match status" value="1"/>
</dbReference>
<reference evidence="6" key="1">
    <citation type="submission" date="2021-10" db="EMBL/GenBank/DDBJ databases">
        <title>Anaerobic single-cell dispensing facilitates the cultivation of human gut bacteria.</title>
        <authorList>
            <person name="Afrizal A."/>
        </authorList>
    </citation>
    <scope>NUCLEOTIDE SEQUENCE</scope>
    <source>
        <strain evidence="6">CLA-AA-H274</strain>
    </source>
</reference>
<evidence type="ECO:0000256" key="3">
    <source>
        <dbReference type="ARBA" id="ARBA00023186"/>
    </source>
</evidence>
<gene>
    <name evidence="4" type="primary">ureE</name>
    <name evidence="6" type="ORF">LKD32_05595</name>
</gene>
<dbReference type="InterPro" id="IPR004029">
    <property type="entry name" value="UreE_N"/>
</dbReference>
<accession>A0AAE3DJQ4</accession>
<organism evidence="6 7">
    <name type="scientific">Brotaphodocola catenula</name>
    <dbReference type="NCBI Taxonomy" id="2885361"/>
    <lineage>
        <taxon>Bacteria</taxon>
        <taxon>Bacillati</taxon>
        <taxon>Bacillota</taxon>
        <taxon>Clostridia</taxon>
        <taxon>Lachnospirales</taxon>
        <taxon>Lachnospiraceae</taxon>
        <taxon>Brotaphodocola</taxon>
    </lineage>
</organism>
<comment type="subcellular location">
    <subcellularLocation>
        <location evidence="4">Cytoplasm</location>
    </subcellularLocation>
</comment>
<dbReference type="GO" id="GO:0016151">
    <property type="term" value="F:nickel cation binding"/>
    <property type="evidence" value="ECO:0007669"/>
    <property type="project" value="UniProtKB-UniRule"/>
</dbReference>
<dbReference type="InterPro" id="IPR012406">
    <property type="entry name" value="UreE"/>
</dbReference>